<sequence length="181" mass="19894">MEVEKQLFSSILLVTLVLLPATAQEPQPGTATLLFKSTGDAKDVVFHTSTSTQPCDGLTRAAGVYDAELLKQKLLPFVARMVEKTHAALKFYPQVEVQMNADGPVQVLGQSNWHSPTPQVTTAGQCGPFTQQFQPQPEHKYLVQFKFAGHLCSQSIQDITDPDAPAPVDARSLECKRPDFR</sequence>
<evidence type="ECO:0000256" key="1">
    <source>
        <dbReference type="SAM" id="MobiDB-lite"/>
    </source>
</evidence>
<evidence type="ECO:0000313" key="5">
    <source>
        <dbReference type="Proteomes" id="UP000437862"/>
    </source>
</evidence>
<dbReference type="OrthoDB" id="8703520at2"/>
<evidence type="ECO:0000313" key="3">
    <source>
        <dbReference type="EMBL" id="TWI48450.1"/>
    </source>
</evidence>
<dbReference type="EMBL" id="VLKW01000003">
    <property type="protein sequence ID" value="TWI48450.1"/>
    <property type="molecule type" value="Genomic_DNA"/>
</dbReference>
<feature type="compositionally biased region" description="Basic and acidic residues" evidence="1">
    <location>
        <begin position="171"/>
        <end position="181"/>
    </location>
</feature>
<reference evidence="3 4" key="1">
    <citation type="journal article" date="2015" name="Stand. Genomic Sci.">
        <title>Genomic Encyclopedia of Bacterial and Archaeal Type Strains, Phase III: the genomes of soil and plant-associated and newly described type strains.</title>
        <authorList>
            <person name="Whitman W.B."/>
            <person name="Woyke T."/>
            <person name="Klenk H.P."/>
            <person name="Zhou Y."/>
            <person name="Lilburn T.G."/>
            <person name="Beck B.J."/>
            <person name="De Vos P."/>
            <person name="Vandamme P."/>
            <person name="Eisen J.A."/>
            <person name="Garrity G."/>
            <person name="Hugenholtz P."/>
            <person name="Kyrpides N.C."/>
        </authorList>
    </citation>
    <scope>NUCLEOTIDE SEQUENCE [LARGE SCALE GENOMIC DNA]</scope>
    <source>
        <strain evidence="3 4">CGMCC 1.10685</strain>
    </source>
</reference>
<keyword evidence="5" id="KW-1185">Reference proteome</keyword>
<organism evidence="3 4">
    <name type="scientific">Pseudoduganella flava</name>
    <dbReference type="NCBI Taxonomy" id="871742"/>
    <lineage>
        <taxon>Bacteria</taxon>
        <taxon>Pseudomonadati</taxon>
        <taxon>Pseudomonadota</taxon>
        <taxon>Betaproteobacteria</taxon>
        <taxon>Burkholderiales</taxon>
        <taxon>Oxalobacteraceae</taxon>
        <taxon>Telluria group</taxon>
        <taxon>Pseudoduganella</taxon>
    </lineage>
</organism>
<protein>
    <recommendedName>
        <fullName evidence="6">Secreted protein</fullName>
    </recommendedName>
</protein>
<dbReference type="RefSeq" id="WP_145874246.1">
    <property type="nucleotide sequence ID" value="NZ_CP046904.1"/>
</dbReference>
<gene>
    <name evidence="2" type="ORF">GO485_11190</name>
    <name evidence="3" type="ORF">IP92_01839</name>
</gene>
<proteinExistence type="predicted"/>
<name>A0A562PWA4_9BURK</name>
<evidence type="ECO:0000313" key="4">
    <source>
        <dbReference type="Proteomes" id="UP000315112"/>
    </source>
</evidence>
<dbReference type="AlphaFoldDB" id="A0A562PWA4"/>
<dbReference type="Proteomes" id="UP000315112">
    <property type="component" value="Unassembled WGS sequence"/>
</dbReference>
<dbReference type="Proteomes" id="UP000437862">
    <property type="component" value="Chromosome"/>
</dbReference>
<accession>A0A562PWA4</accession>
<reference evidence="2 5" key="3">
    <citation type="submission" date="2019-12" db="EMBL/GenBank/DDBJ databases">
        <title>Draft Genome Sequences of Six Type Strains of the Genus Massilia.</title>
        <authorList>
            <person name="Miess H."/>
            <person name="Frediansyah A."/>
            <person name="Goeker M."/>
            <person name="Gross H."/>
        </authorList>
    </citation>
    <scope>NUCLEOTIDE SEQUENCE [LARGE SCALE GENOMIC DNA]</scope>
    <source>
        <strain evidence="2 5">DSM 26639</strain>
    </source>
</reference>
<evidence type="ECO:0000313" key="2">
    <source>
        <dbReference type="EMBL" id="QGZ39555.1"/>
    </source>
</evidence>
<reference evidence="3" key="2">
    <citation type="submission" date="2019-07" db="EMBL/GenBank/DDBJ databases">
        <authorList>
            <person name="Whitman W."/>
            <person name="Huntemann M."/>
            <person name="Clum A."/>
            <person name="Pillay M."/>
            <person name="Palaniappan K."/>
            <person name="Varghese N."/>
            <person name="Mikhailova N."/>
            <person name="Stamatis D."/>
            <person name="Reddy T."/>
            <person name="Daum C."/>
            <person name="Shapiro N."/>
            <person name="Ivanova N."/>
            <person name="Kyrpides N."/>
            <person name="Woyke T."/>
        </authorList>
    </citation>
    <scope>NUCLEOTIDE SEQUENCE</scope>
    <source>
        <strain evidence="3">CGMCC 1.10685</strain>
    </source>
</reference>
<dbReference type="EMBL" id="CP046904">
    <property type="protein sequence ID" value="QGZ39555.1"/>
    <property type="molecule type" value="Genomic_DNA"/>
</dbReference>
<feature type="region of interest" description="Disordered" evidence="1">
    <location>
        <begin position="161"/>
        <end position="181"/>
    </location>
</feature>
<evidence type="ECO:0008006" key="6">
    <source>
        <dbReference type="Google" id="ProtNLM"/>
    </source>
</evidence>